<comment type="caution">
    <text evidence="1">The sequence shown here is derived from an EMBL/GenBank/DDBJ whole genome shotgun (WGS) entry which is preliminary data.</text>
</comment>
<reference evidence="2" key="1">
    <citation type="journal article" date="2019" name="Int. J. Syst. Evol. Microbiol.">
        <title>The Global Catalogue of Microorganisms (GCM) 10K type strain sequencing project: providing services to taxonomists for standard genome sequencing and annotation.</title>
        <authorList>
            <consortium name="The Broad Institute Genomics Platform"/>
            <consortium name="The Broad Institute Genome Sequencing Center for Infectious Disease"/>
            <person name="Wu L."/>
            <person name="Ma J."/>
        </authorList>
    </citation>
    <scope>NUCLEOTIDE SEQUENCE [LARGE SCALE GENOMIC DNA]</scope>
    <source>
        <strain evidence="2">CGMCC 1.15790</strain>
    </source>
</reference>
<proteinExistence type="predicted"/>
<gene>
    <name evidence="1" type="ORF">ACFPTR_07090</name>
</gene>
<dbReference type="Proteomes" id="UP001596143">
    <property type="component" value="Unassembled WGS sequence"/>
</dbReference>
<protein>
    <submittedName>
        <fullName evidence="1">Uncharacterized protein</fullName>
    </submittedName>
</protein>
<name>A0ABW0U7S2_9BACI</name>
<evidence type="ECO:0000313" key="2">
    <source>
        <dbReference type="Proteomes" id="UP001596143"/>
    </source>
</evidence>
<keyword evidence="2" id="KW-1185">Reference proteome</keyword>
<evidence type="ECO:0000313" key="1">
    <source>
        <dbReference type="EMBL" id="MFC5628661.1"/>
    </source>
</evidence>
<dbReference type="EMBL" id="JBHSPF010000024">
    <property type="protein sequence ID" value="MFC5628661.1"/>
    <property type="molecule type" value="Genomic_DNA"/>
</dbReference>
<dbReference type="RefSeq" id="WP_270897709.1">
    <property type="nucleotide sequence ID" value="NZ_JBHSPF010000024.1"/>
</dbReference>
<sequence>MKKIYFGFLPSMLSISLVGCSEATNNDEVKHEEASGIDHHDELPYEWAATYELEEGTYTLQFKENEAGDESFKIAFVIEDSNIDDLEHHVAHIMEEDVALEETDHFEAKHEYANNLKLNKEGETVYTFTISKSGHYRIFTEHHPDEFAMEILAEAGVAIDGVNAKEYEGHAHDHEHEHDEEEHHL</sequence>
<accession>A0ABW0U7S2</accession>
<organism evidence="1 2">
    <name type="scientific">Aliibacillus thermotolerans</name>
    <dbReference type="NCBI Taxonomy" id="1834418"/>
    <lineage>
        <taxon>Bacteria</taxon>
        <taxon>Bacillati</taxon>
        <taxon>Bacillota</taxon>
        <taxon>Bacilli</taxon>
        <taxon>Bacillales</taxon>
        <taxon>Bacillaceae</taxon>
        <taxon>Aliibacillus</taxon>
    </lineage>
</organism>
<dbReference type="PROSITE" id="PS51257">
    <property type="entry name" value="PROKAR_LIPOPROTEIN"/>
    <property type="match status" value="1"/>
</dbReference>